<organism evidence="2 3">
    <name type="scientific">Marasmius crinis-equi</name>
    <dbReference type="NCBI Taxonomy" id="585013"/>
    <lineage>
        <taxon>Eukaryota</taxon>
        <taxon>Fungi</taxon>
        <taxon>Dikarya</taxon>
        <taxon>Basidiomycota</taxon>
        <taxon>Agaricomycotina</taxon>
        <taxon>Agaricomycetes</taxon>
        <taxon>Agaricomycetidae</taxon>
        <taxon>Agaricales</taxon>
        <taxon>Marasmiineae</taxon>
        <taxon>Marasmiaceae</taxon>
        <taxon>Marasmius</taxon>
    </lineage>
</organism>
<sequence length="396" mass="44119">MCDMLTRSGRVIRAPIAFDLAAELRRLEERRIEMEERGLDPFETAELDKEGTVTAHGGIPAQRSPSPHGNDFAHTIPDPSPTPITANASLSNTSPKEAPPPRPKHPKAAKRAGARGPSREARKRKRDEVFEQMGVPFKRIALKKGADAASQAKRVTFEPGKIRVAKTGWHGVLKGRMSCKTYSLAEAEAEGLEVIEWDGIETIPVVAAEDEHCLLILAGAPLNDPKYQAKVHQAEGAMDATREAIRFTPKERNNIRGTSPACAMGLSHGGGQTFYAPRAYNFQSENLKKLVEHYPHLKLNFESTAFAACTFNFGPHFISYPHYDGNNSAFTWCAVTAMGALFRWVDNGFMKAETWWERATDKMKAQQREEDRERVANGWKMFSTLEEIWAQCKQAV</sequence>
<name>A0ABR3EQ77_9AGAR</name>
<dbReference type="Proteomes" id="UP001465976">
    <property type="component" value="Unassembled WGS sequence"/>
</dbReference>
<reference evidence="2 3" key="1">
    <citation type="submission" date="2024-02" db="EMBL/GenBank/DDBJ databases">
        <title>A draft genome for the cacao thread blight pathogen Marasmius crinis-equi.</title>
        <authorList>
            <person name="Cohen S.P."/>
            <person name="Baruah I.K."/>
            <person name="Amoako-Attah I."/>
            <person name="Bukari Y."/>
            <person name="Meinhardt L.W."/>
            <person name="Bailey B.A."/>
        </authorList>
    </citation>
    <scope>NUCLEOTIDE SEQUENCE [LARGE SCALE GENOMIC DNA]</scope>
    <source>
        <strain evidence="2 3">GH-76</strain>
    </source>
</reference>
<protein>
    <submittedName>
        <fullName evidence="2">Uncharacterized protein</fullName>
    </submittedName>
</protein>
<dbReference type="EMBL" id="JBAHYK010002448">
    <property type="protein sequence ID" value="KAL0565049.1"/>
    <property type="molecule type" value="Genomic_DNA"/>
</dbReference>
<evidence type="ECO:0000313" key="3">
    <source>
        <dbReference type="Proteomes" id="UP001465976"/>
    </source>
</evidence>
<comment type="caution">
    <text evidence="2">The sequence shown here is derived from an EMBL/GenBank/DDBJ whole genome shotgun (WGS) entry which is preliminary data.</text>
</comment>
<feature type="compositionally biased region" description="Basic residues" evidence="1">
    <location>
        <begin position="102"/>
        <end position="113"/>
    </location>
</feature>
<accession>A0ABR3EQ77</accession>
<feature type="compositionally biased region" description="Polar residues" evidence="1">
    <location>
        <begin position="83"/>
        <end position="93"/>
    </location>
</feature>
<gene>
    <name evidence="2" type="ORF">V5O48_016985</name>
</gene>
<evidence type="ECO:0000256" key="1">
    <source>
        <dbReference type="SAM" id="MobiDB-lite"/>
    </source>
</evidence>
<feature type="region of interest" description="Disordered" evidence="1">
    <location>
        <begin position="54"/>
        <end position="129"/>
    </location>
</feature>
<proteinExistence type="predicted"/>
<evidence type="ECO:0000313" key="2">
    <source>
        <dbReference type="EMBL" id="KAL0565049.1"/>
    </source>
</evidence>
<keyword evidence="3" id="KW-1185">Reference proteome</keyword>